<evidence type="ECO:0008006" key="2">
    <source>
        <dbReference type="Google" id="ProtNLM"/>
    </source>
</evidence>
<protein>
    <recommendedName>
        <fullName evidence="2">Calmodulin</fullName>
    </recommendedName>
</protein>
<dbReference type="InterPro" id="IPR011992">
    <property type="entry name" value="EF-hand-dom_pair"/>
</dbReference>
<sequence>MALSLALTRTPLVVGKLAPAVPAVRAVSARFFSSQGLVALEKLKGVFEEYRVQNYSNCLPSRFKKDLVKAADKNNDGNIPVDGIERLLHNIGADGRISRTELEMILSEAGEPSNMTIPAANMIKLI</sequence>
<proteinExistence type="predicted"/>
<gene>
    <name evidence="1" type="ORF">TDUB1175_LOCUS15570</name>
</gene>
<dbReference type="AlphaFoldDB" id="A0A7R9ZD50"/>
<organism evidence="1">
    <name type="scientific">Pseudictyota dubia</name>
    <dbReference type="NCBI Taxonomy" id="2749911"/>
    <lineage>
        <taxon>Eukaryota</taxon>
        <taxon>Sar</taxon>
        <taxon>Stramenopiles</taxon>
        <taxon>Ochrophyta</taxon>
        <taxon>Bacillariophyta</taxon>
        <taxon>Mediophyceae</taxon>
        <taxon>Biddulphiophycidae</taxon>
        <taxon>Eupodiscales</taxon>
        <taxon>Odontellaceae</taxon>
        <taxon>Pseudictyota</taxon>
    </lineage>
</organism>
<dbReference type="EMBL" id="HBED01031170">
    <property type="protein sequence ID" value="CAD8316777.1"/>
    <property type="molecule type" value="Transcribed_RNA"/>
</dbReference>
<dbReference type="SUPFAM" id="SSF47473">
    <property type="entry name" value="EF-hand"/>
    <property type="match status" value="1"/>
</dbReference>
<reference evidence="1" key="1">
    <citation type="submission" date="2021-01" db="EMBL/GenBank/DDBJ databases">
        <authorList>
            <person name="Corre E."/>
            <person name="Pelletier E."/>
            <person name="Niang G."/>
            <person name="Scheremetjew M."/>
            <person name="Finn R."/>
            <person name="Kale V."/>
            <person name="Holt S."/>
            <person name="Cochrane G."/>
            <person name="Meng A."/>
            <person name="Brown T."/>
            <person name="Cohen L."/>
        </authorList>
    </citation>
    <scope>NUCLEOTIDE SEQUENCE</scope>
    <source>
        <strain evidence="1">CCMP147</strain>
    </source>
</reference>
<accession>A0A7R9ZD50</accession>
<name>A0A7R9ZD50_9STRA</name>
<evidence type="ECO:0000313" key="1">
    <source>
        <dbReference type="EMBL" id="CAD8316777.1"/>
    </source>
</evidence>